<feature type="signal peptide" evidence="3">
    <location>
        <begin position="1"/>
        <end position="17"/>
    </location>
</feature>
<keyword evidence="6" id="KW-1185">Reference proteome</keyword>
<dbReference type="InterPro" id="IPR029058">
    <property type="entry name" value="AB_hydrolase_fold"/>
</dbReference>
<evidence type="ECO:0000313" key="5">
    <source>
        <dbReference type="EMBL" id="KAB2569442.1"/>
    </source>
</evidence>
<dbReference type="Gene3D" id="3.40.50.1820">
    <property type="entry name" value="alpha/beta hydrolase"/>
    <property type="match status" value="1"/>
</dbReference>
<reference evidence="5 6" key="1">
    <citation type="journal article" date="2019" name="Sci. Rep.">
        <title>A multi-omics analysis of the grapevine pathogen Lasiodiplodia theobromae reveals that temperature affects the expression of virulence- and pathogenicity-related genes.</title>
        <authorList>
            <person name="Felix C."/>
            <person name="Meneses R."/>
            <person name="Goncalves M.F.M."/>
            <person name="Tilleman L."/>
            <person name="Duarte A.S."/>
            <person name="Jorrin-Novo J.V."/>
            <person name="Van de Peer Y."/>
            <person name="Deforce D."/>
            <person name="Van Nieuwerburgh F."/>
            <person name="Esteves A.C."/>
            <person name="Alves A."/>
        </authorList>
    </citation>
    <scope>NUCLEOTIDE SEQUENCE [LARGE SCALE GENOMIC DNA]</scope>
    <source>
        <strain evidence="5 6">LA-SOL3</strain>
    </source>
</reference>
<keyword evidence="3" id="KW-0732">Signal</keyword>
<accession>A0A5N5CVT9</accession>
<dbReference type="Proteomes" id="UP000325902">
    <property type="component" value="Unassembled WGS sequence"/>
</dbReference>
<dbReference type="Pfam" id="PF00135">
    <property type="entry name" value="COesterase"/>
    <property type="match status" value="1"/>
</dbReference>
<sequence>MRLTFCLLALWAIVASAVNPLVKLSYASYLGTSLKSGVTQWMGIPYAAPPVGNLRFAAPRDLKIDNKLYQADSHGPACIGVDSKPSDSSVSEDCLKLDIYAPSAASAGAALPVFFYVQGGGFSGSAKPPNGSSLVETSGGNMVVVTFTYRVGPYGFLGGVVPKPNMSPKSAPDYSVNNGLKDQLKAAQWVKENIAWFGGDPNHIVIGGASAGAGSVVLHLANPANNATFVGATLESASWPALQTAESTQYQYENILNLTGCAGKWDSLACLRTIDTQSFQTLTRGKTIALPGGDTAPVWMYGPVLDGDVVREFPYSSFYSGHQSDIPILVGDTTNEGIIFTPSSAGKSLQAADDFVQSQFPGLTSGNLTYFHAHPQYKPLIAARNYRGFASQLYGDIRYVCPNLFLSWALPSRSQNNNIWTYRWDVGSATHTAESWSVWNGFTGKNSTLAPLQTSLHAYWVSFITNLDPNAKAAKFAATQNSKIAAPGAWTRSASSDQKWAASRILLTDKASLPLAPKMEAVDPEQWDACVSLMEMGLQLRQ</sequence>
<dbReference type="EMBL" id="VCHE01000194">
    <property type="protein sequence ID" value="KAB2569442.1"/>
    <property type="molecule type" value="Genomic_DNA"/>
</dbReference>
<dbReference type="PROSITE" id="PS00122">
    <property type="entry name" value="CARBOXYLESTERASE_B_1"/>
    <property type="match status" value="1"/>
</dbReference>
<dbReference type="GO" id="GO:0016787">
    <property type="term" value="F:hydrolase activity"/>
    <property type="evidence" value="ECO:0007669"/>
    <property type="project" value="UniProtKB-KW"/>
</dbReference>
<dbReference type="InterPro" id="IPR002018">
    <property type="entry name" value="CarbesteraseB"/>
</dbReference>
<gene>
    <name evidence="5" type="primary">pnbA_1</name>
    <name evidence="5" type="ORF">DBV05_g11880</name>
</gene>
<comment type="similarity">
    <text evidence="1 3">Belongs to the type-B carboxylesterase/lipase family.</text>
</comment>
<dbReference type="SUPFAM" id="SSF53474">
    <property type="entry name" value="alpha/beta-Hydrolases"/>
    <property type="match status" value="1"/>
</dbReference>
<evidence type="ECO:0000256" key="3">
    <source>
        <dbReference type="RuleBase" id="RU361235"/>
    </source>
</evidence>
<dbReference type="EC" id="3.1.1.-" evidence="3"/>
<organism evidence="5 6">
    <name type="scientific">Lasiodiplodia theobromae</name>
    <dbReference type="NCBI Taxonomy" id="45133"/>
    <lineage>
        <taxon>Eukaryota</taxon>
        <taxon>Fungi</taxon>
        <taxon>Dikarya</taxon>
        <taxon>Ascomycota</taxon>
        <taxon>Pezizomycotina</taxon>
        <taxon>Dothideomycetes</taxon>
        <taxon>Dothideomycetes incertae sedis</taxon>
        <taxon>Botryosphaeriales</taxon>
        <taxon>Botryosphaeriaceae</taxon>
        <taxon>Lasiodiplodia</taxon>
    </lineage>
</organism>
<evidence type="ECO:0000313" key="6">
    <source>
        <dbReference type="Proteomes" id="UP000325902"/>
    </source>
</evidence>
<evidence type="ECO:0000259" key="4">
    <source>
        <dbReference type="Pfam" id="PF00135"/>
    </source>
</evidence>
<evidence type="ECO:0000256" key="1">
    <source>
        <dbReference type="ARBA" id="ARBA00005964"/>
    </source>
</evidence>
<dbReference type="OrthoDB" id="408631at2759"/>
<dbReference type="AlphaFoldDB" id="A0A5N5CVT9"/>
<feature type="chain" id="PRO_5031609058" description="Carboxylic ester hydrolase" evidence="3">
    <location>
        <begin position="18"/>
        <end position="542"/>
    </location>
</feature>
<dbReference type="PANTHER" id="PTHR11559">
    <property type="entry name" value="CARBOXYLESTERASE"/>
    <property type="match status" value="1"/>
</dbReference>
<dbReference type="InterPro" id="IPR050309">
    <property type="entry name" value="Type-B_Carboxylest/Lipase"/>
</dbReference>
<evidence type="ECO:0000256" key="2">
    <source>
        <dbReference type="ARBA" id="ARBA00022801"/>
    </source>
</evidence>
<dbReference type="InterPro" id="IPR019826">
    <property type="entry name" value="Carboxylesterase_B_AS"/>
</dbReference>
<proteinExistence type="inferred from homology"/>
<protein>
    <recommendedName>
        <fullName evidence="3">Carboxylic ester hydrolase</fullName>
        <ecNumber evidence="3">3.1.1.-</ecNumber>
    </recommendedName>
</protein>
<keyword evidence="2 3" id="KW-0378">Hydrolase</keyword>
<name>A0A5N5CVT9_9PEZI</name>
<comment type="caution">
    <text evidence="5">The sequence shown here is derived from an EMBL/GenBank/DDBJ whole genome shotgun (WGS) entry which is preliminary data.</text>
</comment>
<feature type="domain" description="Carboxylesterase type B" evidence="4">
    <location>
        <begin position="20"/>
        <end position="479"/>
    </location>
</feature>